<evidence type="ECO:0008006" key="3">
    <source>
        <dbReference type="Google" id="ProtNLM"/>
    </source>
</evidence>
<feature type="region of interest" description="Disordered" evidence="1">
    <location>
        <begin position="186"/>
        <end position="218"/>
    </location>
</feature>
<name>A0AB39MBD7_9ACTN</name>
<dbReference type="AlphaFoldDB" id="A0AB39MBD7"/>
<sequence length="218" mass="23106">MAITDDLRKTLSDPTPLYFAAGTADLALQQAKKVPGLVEQLRAEAPARIDAVRGTDPKAVQEKAAARAKEAGAKAKEAQETFQTKVNDFITSLDGDFKKLSSNLDADLKKFGESAQDFALRGVGVAAEYAVKAREAYEKVAEHGEQAVKTWRGEAADEIEELAVAVEPDPEPVVKPVAEPVVVKAETPAPAAPAKKPAAKKAPARKTTTAKKPTPPAK</sequence>
<gene>
    <name evidence="2" type="ORF">AB5J58_27055</name>
</gene>
<reference evidence="2" key="1">
    <citation type="submission" date="2024-07" db="EMBL/GenBank/DDBJ databases">
        <authorList>
            <person name="Yu S.T."/>
        </authorList>
    </citation>
    <scope>NUCLEOTIDE SEQUENCE</scope>
    <source>
        <strain evidence="2">R08</strain>
    </source>
</reference>
<dbReference type="EMBL" id="CP163431">
    <property type="protein sequence ID" value="XDQ03587.1"/>
    <property type="molecule type" value="Genomic_DNA"/>
</dbReference>
<accession>A0AB39MBD7</accession>
<evidence type="ECO:0000313" key="2">
    <source>
        <dbReference type="EMBL" id="XDQ03587.1"/>
    </source>
</evidence>
<protein>
    <recommendedName>
        <fullName evidence="3">Heparin-binding hemagglutinin</fullName>
    </recommendedName>
</protein>
<dbReference type="RefSeq" id="WP_369189434.1">
    <property type="nucleotide sequence ID" value="NZ_CP163431.1"/>
</dbReference>
<organism evidence="2">
    <name type="scientific">Streptomyces sp. R08</name>
    <dbReference type="NCBI Taxonomy" id="3238624"/>
    <lineage>
        <taxon>Bacteria</taxon>
        <taxon>Bacillati</taxon>
        <taxon>Actinomycetota</taxon>
        <taxon>Actinomycetes</taxon>
        <taxon>Kitasatosporales</taxon>
        <taxon>Streptomycetaceae</taxon>
        <taxon>Streptomyces</taxon>
    </lineage>
</organism>
<feature type="compositionally biased region" description="Low complexity" evidence="1">
    <location>
        <begin position="186"/>
        <end position="196"/>
    </location>
</feature>
<proteinExistence type="predicted"/>
<evidence type="ECO:0000256" key="1">
    <source>
        <dbReference type="SAM" id="MobiDB-lite"/>
    </source>
</evidence>